<dbReference type="PROSITE" id="PS00184">
    <property type="entry name" value="GARS"/>
    <property type="match status" value="1"/>
</dbReference>
<dbReference type="InterPro" id="IPR000115">
    <property type="entry name" value="PRibGlycinamide_synth"/>
</dbReference>
<dbReference type="PANTHER" id="PTHR43472:SF1">
    <property type="entry name" value="PHOSPHORIBOSYLAMINE--GLYCINE LIGASE, CHLOROPLASTIC"/>
    <property type="match status" value="1"/>
</dbReference>
<dbReference type="GO" id="GO:0009113">
    <property type="term" value="P:purine nucleobase biosynthetic process"/>
    <property type="evidence" value="ECO:0007669"/>
    <property type="project" value="InterPro"/>
</dbReference>
<evidence type="ECO:0000256" key="1">
    <source>
        <dbReference type="ARBA" id="ARBA00001936"/>
    </source>
</evidence>
<organism evidence="3">
    <name type="scientific">Klebsiella pneumoniae</name>
    <dbReference type="NCBI Taxonomy" id="573"/>
    <lineage>
        <taxon>Bacteria</taxon>
        <taxon>Pseudomonadati</taxon>
        <taxon>Pseudomonadota</taxon>
        <taxon>Gammaproteobacteria</taxon>
        <taxon>Enterobacterales</taxon>
        <taxon>Enterobacteriaceae</taxon>
        <taxon>Klebsiella/Raoultella group</taxon>
        <taxon>Klebsiella</taxon>
        <taxon>Klebsiella pneumoniae complex</taxon>
    </lineage>
</organism>
<dbReference type="EC" id="6.3.4.13" evidence="3"/>
<dbReference type="InterPro" id="IPR020559">
    <property type="entry name" value="PRibGlycinamide_synth_CS"/>
</dbReference>
<dbReference type="PANTHER" id="PTHR43472">
    <property type="entry name" value="PHOSPHORIBOSYLAMINE--GLYCINE LIGASE"/>
    <property type="match status" value="1"/>
</dbReference>
<comment type="cofactor">
    <cofactor evidence="1">
        <name>Mn(2+)</name>
        <dbReference type="ChEBI" id="CHEBI:29035"/>
    </cofactor>
</comment>
<gene>
    <name evidence="3" type="primary">purD_2</name>
    <name evidence="3" type="ORF">NCTC9183_00789</name>
</gene>
<dbReference type="Proteomes" id="UP000507695">
    <property type="component" value="Unassembled WGS sequence"/>
</dbReference>
<protein>
    <submittedName>
        <fullName evidence="3">Phosphoribosylamine--glycine ligase</fullName>
        <ecNumber evidence="3">6.3.4.13</ecNumber>
    </submittedName>
</protein>
<dbReference type="EMBL" id="CABDVL010000003">
    <property type="protein sequence ID" value="VTM49262.1"/>
    <property type="molecule type" value="Genomic_DNA"/>
</dbReference>
<dbReference type="AlphaFoldDB" id="A0A4P0XLR8"/>
<reference evidence="3" key="1">
    <citation type="submission" date="2019-04" db="EMBL/GenBank/DDBJ databases">
        <authorList>
            <consortium name="Pathogen Informatics"/>
        </authorList>
    </citation>
    <scope>NUCLEOTIDE SEQUENCE</scope>
    <source>
        <strain evidence="3">NCTC9183</strain>
    </source>
</reference>
<keyword evidence="3" id="KW-0436">Ligase</keyword>
<name>A0A4P0XLR8_KLEPN</name>
<accession>A0A4P0XLR8</accession>
<dbReference type="GO" id="GO:0004637">
    <property type="term" value="F:phosphoribosylamine-glycine ligase activity"/>
    <property type="evidence" value="ECO:0007669"/>
    <property type="project" value="UniProtKB-EC"/>
</dbReference>
<dbReference type="SUPFAM" id="SSF56059">
    <property type="entry name" value="Glutathione synthetase ATP-binding domain-like"/>
    <property type="match status" value="1"/>
</dbReference>
<dbReference type="Gene3D" id="3.30.470.20">
    <property type="entry name" value="ATP-grasp fold, B domain"/>
    <property type="match status" value="1"/>
</dbReference>
<evidence type="ECO:0000256" key="2">
    <source>
        <dbReference type="ARBA" id="ARBA00001946"/>
    </source>
</evidence>
<proteinExistence type="predicted"/>
<evidence type="ECO:0000313" key="3">
    <source>
        <dbReference type="EMBL" id="VTM49262.1"/>
    </source>
</evidence>
<sequence>MIEFNCRFGDPETQPIMLRMKSDLVELCLAACAASWTGKPPMG</sequence>
<comment type="cofactor">
    <cofactor evidence="2">
        <name>Mg(2+)</name>
        <dbReference type="ChEBI" id="CHEBI:18420"/>
    </cofactor>
</comment>